<dbReference type="SUPFAM" id="SSF55469">
    <property type="entry name" value="FMN-dependent nitroreductase-like"/>
    <property type="match status" value="1"/>
</dbReference>
<dbReference type="PANTHER" id="PTHR43673">
    <property type="entry name" value="NAD(P)H NITROREDUCTASE YDGI-RELATED"/>
    <property type="match status" value="1"/>
</dbReference>
<comment type="caution">
    <text evidence="4">The sequence shown here is derived from an EMBL/GenBank/DDBJ whole genome shotgun (WGS) entry which is preliminary data.</text>
</comment>
<evidence type="ECO:0000259" key="3">
    <source>
        <dbReference type="Pfam" id="PF00881"/>
    </source>
</evidence>
<dbReference type="AlphaFoldDB" id="A0A8J2YK51"/>
<reference evidence="4" key="2">
    <citation type="submission" date="2020-09" db="EMBL/GenBank/DDBJ databases">
        <authorList>
            <person name="Sun Q."/>
            <person name="Sedlacek I."/>
        </authorList>
    </citation>
    <scope>NUCLEOTIDE SEQUENCE</scope>
    <source>
        <strain evidence="4">CCM 7684</strain>
    </source>
</reference>
<dbReference type="CDD" id="cd02062">
    <property type="entry name" value="Nitro_FMN_reductase"/>
    <property type="match status" value="1"/>
</dbReference>
<dbReference type="EMBL" id="BMCP01000003">
    <property type="protein sequence ID" value="GGE48893.1"/>
    <property type="molecule type" value="Genomic_DNA"/>
</dbReference>
<evidence type="ECO:0000256" key="1">
    <source>
        <dbReference type="ARBA" id="ARBA00007118"/>
    </source>
</evidence>
<dbReference type="InterPro" id="IPR000415">
    <property type="entry name" value="Nitroreductase-like"/>
</dbReference>
<proteinExistence type="inferred from homology"/>
<name>A0A8J2YK51_9RHOB</name>
<keyword evidence="2" id="KW-0560">Oxidoreductase</keyword>
<organism evidence="4 5">
    <name type="scientific">Agaricicola taiwanensis</name>
    <dbReference type="NCBI Taxonomy" id="591372"/>
    <lineage>
        <taxon>Bacteria</taxon>
        <taxon>Pseudomonadati</taxon>
        <taxon>Pseudomonadota</taxon>
        <taxon>Alphaproteobacteria</taxon>
        <taxon>Rhodobacterales</taxon>
        <taxon>Paracoccaceae</taxon>
        <taxon>Agaricicola</taxon>
    </lineage>
</organism>
<dbReference type="Proteomes" id="UP000602745">
    <property type="component" value="Unassembled WGS sequence"/>
</dbReference>
<protein>
    <recommendedName>
        <fullName evidence="3">Nitroreductase domain-containing protein</fullName>
    </recommendedName>
</protein>
<feature type="domain" description="Nitroreductase" evidence="3">
    <location>
        <begin position="259"/>
        <end position="345"/>
    </location>
</feature>
<dbReference type="PANTHER" id="PTHR43673:SF10">
    <property type="entry name" value="NADH DEHYDROGENASE_NAD(P)H NITROREDUCTASE XCC3605-RELATED"/>
    <property type="match status" value="1"/>
</dbReference>
<dbReference type="GO" id="GO:0016491">
    <property type="term" value="F:oxidoreductase activity"/>
    <property type="evidence" value="ECO:0007669"/>
    <property type="project" value="UniProtKB-KW"/>
</dbReference>
<keyword evidence="5" id="KW-1185">Reference proteome</keyword>
<dbReference type="Gene3D" id="3.40.109.10">
    <property type="entry name" value="NADH Oxidase"/>
    <property type="match status" value="1"/>
</dbReference>
<reference evidence="4" key="1">
    <citation type="journal article" date="2014" name="Int. J. Syst. Evol. Microbiol.">
        <title>Complete genome sequence of Corynebacterium casei LMG S-19264T (=DSM 44701T), isolated from a smear-ripened cheese.</title>
        <authorList>
            <consortium name="US DOE Joint Genome Institute (JGI-PGF)"/>
            <person name="Walter F."/>
            <person name="Albersmeier A."/>
            <person name="Kalinowski J."/>
            <person name="Ruckert C."/>
        </authorList>
    </citation>
    <scope>NUCLEOTIDE SEQUENCE</scope>
    <source>
        <strain evidence="4">CCM 7684</strain>
    </source>
</reference>
<sequence>MSIKNALKTHLPGFLKTPAQSLWQRWRATTTSWDRSISTGSPRSSGFYYFAINTSFDREHRGVAAGKARFARDLTEASRSSFRLRRNIHRLEKGLIMPNRRSIFALDYIVPTVDDFARVVSAYEEGTDAGSELIWAHDVLSDYFDAVDLSHPRLNECHQKFLAARSRFERCARRANRRFVPFARDLTVEPATIDQLTALSVRRRSVRSYQDRPVPRDMVDKAIAVAAQSPSACNRQPFVFRLFDDRELVQKIISLPAGTKGFGNGVPAVAVIVGRLRAYPLERDRHIIYIDGSLAAMSFMFALESMGIASCAINWADEEPAESNMKALLNLDDDERVVMLIAYGWPEPTGLVPFSAKRDLEELREFNIL</sequence>
<dbReference type="RefSeq" id="WP_188410388.1">
    <property type="nucleotide sequence ID" value="NZ_BMCP01000003.1"/>
</dbReference>
<dbReference type="Pfam" id="PF00881">
    <property type="entry name" value="Nitroreductase"/>
    <property type="match status" value="2"/>
</dbReference>
<evidence type="ECO:0000256" key="2">
    <source>
        <dbReference type="ARBA" id="ARBA00023002"/>
    </source>
</evidence>
<dbReference type="InterPro" id="IPR029479">
    <property type="entry name" value="Nitroreductase"/>
</dbReference>
<accession>A0A8J2YK51</accession>
<comment type="similarity">
    <text evidence="1">Belongs to the nitroreductase family.</text>
</comment>
<evidence type="ECO:0000313" key="4">
    <source>
        <dbReference type="EMBL" id="GGE48893.1"/>
    </source>
</evidence>
<evidence type="ECO:0000313" key="5">
    <source>
        <dbReference type="Proteomes" id="UP000602745"/>
    </source>
</evidence>
<gene>
    <name evidence="4" type="ORF">GCM10007276_27580</name>
</gene>
<feature type="domain" description="Nitroreductase" evidence="3">
    <location>
        <begin position="202"/>
        <end position="252"/>
    </location>
</feature>